<keyword evidence="2" id="KW-1185">Reference proteome</keyword>
<reference evidence="1 2" key="1">
    <citation type="submission" date="2018-02" db="EMBL/GenBank/DDBJ databases">
        <title>The genomes of Aspergillus section Nigri reveals drivers in fungal speciation.</title>
        <authorList>
            <consortium name="DOE Joint Genome Institute"/>
            <person name="Vesth T.C."/>
            <person name="Nybo J."/>
            <person name="Theobald S."/>
            <person name="Brandl J."/>
            <person name="Frisvad J.C."/>
            <person name="Nielsen K.F."/>
            <person name="Lyhne E.K."/>
            <person name="Kogle M.E."/>
            <person name="Kuo A."/>
            <person name="Riley R."/>
            <person name="Clum A."/>
            <person name="Nolan M."/>
            <person name="Lipzen A."/>
            <person name="Salamov A."/>
            <person name="Henrissat B."/>
            <person name="Wiebenga A."/>
            <person name="De vries R.P."/>
            <person name="Grigoriev I.V."/>
            <person name="Mortensen U.H."/>
            <person name="Andersen M.R."/>
            <person name="Baker S.E."/>
        </authorList>
    </citation>
    <scope>NUCLEOTIDE SEQUENCE [LARGE SCALE GENOMIC DNA]</scope>
    <source>
        <strain evidence="1 2">CBS 114.80</strain>
    </source>
</reference>
<gene>
    <name evidence="1" type="ORF">BP00DRAFT_430692</name>
</gene>
<dbReference type="AlphaFoldDB" id="A0A2V5HQH0"/>
<evidence type="ECO:0000313" key="1">
    <source>
        <dbReference type="EMBL" id="PYI26031.1"/>
    </source>
</evidence>
<proteinExistence type="predicted"/>
<name>A0A2V5HQH0_9EURO</name>
<dbReference type="Proteomes" id="UP000248817">
    <property type="component" value="Unassembled WGS sequence"/>
</dbReference>
<accession>A0A2V5HQH0</accession>
<evidence type="ECO:0000313" key="2">
    <source>
        <dbReference type="Proteomes" id="UP000248817"/>
    </source>
</evidence>
<protein>
    <submittedName>
        <fullName evidence="1">Uncharacterized protein</fullName>
    </submittedName>
</protein>
<organism evidence="1 2">
    <name type="scientific">Aspergillus indologenus CBS 114.80</name>
    <dbReference type="NCBI Taxonomy" id="1450541"/>
    <lineage>
        <taxon>Eukaryota</taxon>
        <taxon>Fungi</taxon>
        <taxon>Dikarya</taxon>
        <taxon>Ascomycota</taxon>
        <taxon>Pezizomycotina</taxon>
        <taxon>Eurotiomycetes</taxon>
        <taxon>Eurotiomycetidae</taxon>
        <taxon>Eurotiales</taxon>
        <taxon>Aspergillaceae</taxon>
        <taxon>Aspergillus</taxon>
        <taxon>Aspergillus subgen. Circumdati</taxon>
    </lineage>
</organism>
<dbReference type="EMBL" id="KZ825614">
    <property type="protein sequence ID" value="PYI26031.1"/>
    <property type="molecule type" value="Genomic_DNA"/>
</dbReference>
<sequence length="84" mass="9048">MPVLPGGEGLNSLRTARSSFSLLLPLPPALSVSILCLDLNLHVGVKELAFLYISCVCGVVPGYKRDSHFGVDVAVRDLGIERFH</sequence>